<proteinExistence type="predicted"/>
<sequence length="162" mass="18190">MIPYLLRKTSSLSLVNREGNSVLHHAARYGTSKTVELILNSPDMTSEIFALQNNAGNTALHEAVKRDGNNKQMIRLLMLARDEFYQRDLKEKIRARSPRKIGKPAVPDPPGDSNELHALGSSHENITKEGLDHLGDTHKINDLDWEGGTLWNQRTHCILFGV</sequence>
<gene>
    <name evidence="2" type="ORF">EYC84_007957</name>
</gene>
<dbReference type="SMART" id="SM00248">
    <property type="entry name" value="ANK"/>
    <property type="match status" value="2"/>
</dbReference>
<dbReference type="VEuPathDB" id="FungiDB:MFRU_017g01450"/>
<dbReference type="EMBL" id="VICG01000009">
    <property type="protein sequence ID" value="KAA8568988.1"/>
    <property type="molecule type" value="Genomic_DNA"/>
</dbReference>
<dbReference type="InterPro" id="IPR002110">
    <property type="entry name" value="Ankyrin_rpt"/>
</dbReference>
<name>A0A5M9JHG4_MONFR</name>
<evidence type="ECO:0000313" key="2">
    <source>
        <dbReference type="EMBL" id="KAA8568988.1"/>
    </source>
</evidence>
<dbReference type="InterPro" id="IPR036770">
    <property type="entry name" value="Ankyrin_rpt-contain_sf"/>
</dbReference>
<dbReference type="Pfam" id="PF12796">
    <property type="entry name" value="Ank_2"/>
    <property type="match status" value="1"/>
</dbReference>
<organism evidence="2 3">
    <name type="scientific">Monilinia fructicola</name>
    <name type="common">Brown rot fungus</name>
    <name type="synonym">Ciboria fructicola</name>
    <dbReference type="NCBI Taxonomy" id="38448"/>
    <lineage>
        <taxon>Eukaryota</taxon>
        <taxon>Fungi</taxon>
        <taxon>Dikarya</taxon>
        <taxon>Ascomycota</taxon>
        <taxon>Pezizomycotina</taxon>
        <taxon>Leotiomycetes</taxon>
        <taxon>Helotiales</taxon>
        <taxon>Sclerotiniaceae</taxon>
        <taxon>Monilinia</taxon>
    </lineage>
</organism>
<dbReference type="Gene3D" id="1.25.40.20">
    <property type="entry name" value="Ankyrin repeat-containing domain"/>
    <property type="match status" value="1"/>
</dbReference>
<evidence type="ECO:0000256" key="1">
    <source>
        <dbReference type="SAM" id="MobiDB-lite"/>
    </source>
</evidence>
<protein>
    <submittedName>
        <fullName evidence="2">Uncharacterized protein</fullName>
    </submittedName>
</protein>
<comment type="caution">
    <text evidence="2">The sequence shown here is derived from an EMBL/GenBank/DDBJ whole genome shotgun (WGS) entry which is preliminary data.</text>
</comment>
<accession>A0A5M9JHG4</accession>
<reference evidence="2 3" key="1">
    <citation type="submission" date="2019-06" db="EMBL/GenBank/DDBJ databases">
        <title>Genome Sequence of the Brown Rot Fungal Pathogen Monilinia fructicola.</title>
        <authorList>
            <person name="De Miccolis Angelini R.M."/>
            <person name="Landi L."/>
            <person name="Abate D."/>
            <person name="Pollastro S."/>
            <person name="Romanazzi G."/>
            <person name="Faretra F."/>
        </authorList>
    </citation>
    <scope>NUCLEOTIDE SEQUENCE [LARGE SCALE GENOMIC DNA]</scope>
    <source>
        <strain evidence="2 3">Mfrc123</strain>
    </source>
</reference>
<keyword evidence="3" id="KW-1185">Reference proteome</keyword>
<dbReference type="AlphaFoldDB" id="A0A5M9JHG4"/>
<feature type="region of interest" description="Disordered" evidence="1">
    <location>
        <begin position="99"/>
        <end position="118"/>
    </location>
</feature>
<dbReference type="Proteomes" id="UP000322873">
    <property type="component" value="Unassembled WGS sequence"/>
</dbReference>
<evidence type="ECO:0000313" key="3">
    <source>
        <dbReference type="Proteomes" id="UP000322873"/>
    </source>
</evidence>
<dbReference type="SUPFAM" id="SSF48403">
    <property type="entry name" value="Ankyrin repeat"/>
    <property type="match status" value="1"/>
</dbReference>